<dbReference type="Gene3D" id="2.170.270.10">
    <property type="entry name" value="SET domain"/>
    <property type="match status" value="1"/>
</dbReference>
<feature type="domain" description="MYND-type" evidence="6">
    <location>
        <begin position="6"/>
        <end position="50"/>
    </location>
</feature>
<sequence length="337" mass="38672">MERPFCAFCYASSDKLLKCGQCLQRLYCSAECQRNDWKTKPGGGCHKLYCGIAGEINVDYEIKDTGKDGVGVGVFALREFDKNDMILTERPILKVVERQLVSHNINEIPKTAAPLFESLLPVDGRFQQKWDKNAMDCTGEEDAKKESGLFLVLSRINHDCLGNADHQYLAHRGIKILVAAKHIPKGHEITISYLGSFKPKHERNIRLLSYPFHFICRCDVCTNDELDQKLARTKDLDRAILTLGAKGKIEVAMRKGRALLSLYEQLQQSTWLYQRTYYDLFQVAITKKKYYKDAMHFMEKAHEAALAYTQDPQHPQVLRLQELLISPETHRNYRIIG</sequence>
<name>A0A9N8E2V6_9STRA</name>
<dbReference type="InterPro" id="IPR002893">
    <property type="entry name" value="Znf_MYND"/>
</dbReference>
<dbReference type="Gene3D" id="6.10.140.2220">
    <property type="match status" value="1"/>
</dbReference>
<dbReference type="AlphaFoldDB" id="A0A9N8E2V6"/>
<accession>A0A9N8E2V6</accession>
<keyword evidence="3" id="KW-0862">Zinc</keyword>
<dbReference type="PROSITE" id="PS50865">
    <property type="entry name" value="ZF_MYND_2"/>
    <property type="match status" value="1"/>
</dbReference>
<dbReference type="SMART" id="SM00317">
    <property type="entry name" value="SET"/>
    <property type="match status" value="1"/>
</dbReference>
<evidence type="ECO:0000256" key="1">
    <source>
        <dbReference type="ARBA" id="ARBA00022723"/>
    </source>
</evidence>
<dbReference type="SUPFAM" id="SSF144232">
    <property type="entry name" value="HIT/MYND zinc finger-like"/>
    <property type="match status" value="1"/>
</dbReference>
<dbReference type="InterPro" id="IPR053185">
    <property type="entry name" value="SET_domain_protein"/>
</dbReference>
<dbReference type="PANTHER" id="PTHR47332">
    <property type="entry name" value="SET DOMAIN-CONTAINING PROTEIN 5"/>
    <property type="match status" value="1"/>
</dbReference>
<dbReference type="GO" id="GO:0008270">
    <property type="term" value="F:zinc ion binding"/>
    <property type="evidence" value="ECO:0007669"/>
    <property type="project" value="UniProtKB-KW"/>
</dbReference>
<comment type="caution">
    <text evidence="7">The sequence shown here is derived from an EMBL/GenBank/DDBJ whole genome shotgun (WGS) entry which is preliminary data.</text>
</comment>
<dbReference type="PANTHER" id="PTHR47332:SF4">
    <property type="entry name" value="SET DOMAIN-CONTAINING PROTEIN 5"/>
    <property type="match status" value="1"/>
</dbReference>
<keyword evidence="1" id="KW-0479">Metal-binding</keyword>
<dbReference type="InterPro" id="IPR001214">
    <property type="entry name" value="SET_dom"/>
</dbReference>
<dbReference type="OrthoDB" id="57654at2759"/>
<reference evidence="7" key="1">
    <citation type="submission" date="2020-06" db="EMBL/GenBank/DDBJ databases">
        <authorList>
            <consortium name="Plant Systems Biology data submission"/>
        </authorList>
    </citation>
    <scope>NUCLEOTIDE SEQUENCE</scope>
    <source>
        <strain evidence="7">D6</strain>
    </source>
</reference>
<organism evidence="7 8">
    <name type="scientific">Seminavis robusta</name>
    <dbReference type="NCBI Taxonomy" id="568900"/>
    <lineage>
        <taxon>Eukaryota</taxon>
        <taxon>Sar</taxon>
        <taxon>Stramenopiles</taxon>
        <taxon>Ochrophyta</taxon>
        <taxon>Bacillariophyta</taxon>
        <taxon>Bacillariophyceae</taxon>
        <taxon>Bacillariophycidae</taxon>
        <taxon>Naviculales</taxon>
        <taxon>Naviculaceae</taxon>
        <taxon>Seminavis</taxon>
    </lineage>
</organism>
<evidence type="ECO:0000313" key="8">
    <source>
        <dbReference type="Proteomes" id="UP001153069"/>
    </source>
</evidence>
<dbReference type="InterPro" id="IPR011990">
    <property type="entry name" value="TPR-like_helical_dom_sf"/>
</dbReference>
<keyword evidence="2 4" id="KW-0863">Zinc-finger</keyword>
<gene>
    <name evidence="7" type="ORF">SEMRO_600_G173380.1</name>
</gene>
<evidence type="ECO:0000313" key="7">
    <source>
        <dbReference type="EMBL" id="CAB9513577.1"/>
    </source>
</evidence>
<dbReference type="CDD" id="cd20071">
    <property type="entry name" value="SET_SMYD"/>
    <property type="match status" value="1"/>
</dbReference>
<dbReference type="InterPro" id="IPR046341">
    <property type="entry name" value="SET_dom_sf"/>
</dbReference>
<evidence type="ECO:0000256" key="2">
    <source>
        <dbReference type="ARBA" id="ARBA00022771"/>
    </source>
</evidence>
<feature type="domain" description="SET" evidence="5">
    <location>
        <begin position="58"/>
        <end position="194"/>
    </location>
</feature>
<evidence type="ECO:0000259" key="5">
    <source>
        <dbReference type="PROSITE" id="PS50280"/>
    </source>
</evidence>
<dbReference type="Proteomes" id="UP001153069">
    <property type="component" value="Unassembled WGS sequence"/>
</dbReference>
<evidence type="ECO:0000256" key="3">
    <source>
        <dbReference type="ARBA" id="ARBA00022833"/>
    </source>
</evidence>
<evidence type="ECO:0000256" key="4">
    <source>
        <dbReference type="PROSITE-ProRule" id="PRU00134"/>
    </source>
</evidence>
<dbReference type="SUPFAM" id="SSF82199">
    <property type="entry name" value="SET domain"/>
    <property type="match status" value="1"/>
</dbReference>
<protein>
    <submittedName>
        <fullName evidence="7">Lysine methyltransferase SMYD2</fullName>
    </submittedName>
</protein>
<dbReference type="EMBL" id="CAICTM010000599">
    <property type="protein sequence ID" value="CAB9513577.1"/>
    <property type="molecule type" value="Genomic_DNA"/>
</dbReference>
<dbReference type="Gene3D" id="1.25.40.10">
    <property type="entry name" value="Tetratricopeptide repeat domain"/>
    <property type="match status" value="1"/>
</dbReference>
<keyword evidence="7" id="KW-0489">Methyltransferase</keyword>
<dbReference type="GO" id="GO:0008168">
    <property type="term" value="F:methyltransferase activity"/>
    <property type="evidence" value="ECO:0007669"/>
    <property type="project" value="UniProtKB-KW"/>
</dbReference>
<proteinExistence type="predicted"/>
<dbReference type="Pfam" id="PF01753">
    <property type="entry name" value="zf-MYND"/>
    <property type="match status" value="1"/>
</dbReference>
<evidence type="ECO:0000259" key="6">
    <source>
        <dbReference type="PROSITE" id="PS50865"/>
    </source>
</evidence>
<dbReference type="Pfam" id="PF00856">
    <property type="entry name" value="SET"/>
    <property type="match status" value="1"/>
</dbReference>
<keyword evidence="7" id="KW-0808">Transferase</keyword>
<dbReference type="GO" id="GO:0032259">
    <property type="term" value="P:methylation"/>
    <property type="evidence" value="ECO:0007669"/>
    <property type="project" value="UniProtKB-KW"/>
</dbReference>
<keyword evidence="8" id="KW-1185">Reference proteome</keyword>
<dbReference type="PROSITE" id="PS50280">
    <property type="entry name" value="SET"/>
    <property type="match status" value="1"/>
</dbReference>